<dbReference type="EC" id="7.2.2.-" evidence="13"/>
<dbReference type="Proteomes" id="UP001480595">
    <property type="component" value="Unassembled WGS sequence"/>
</dbReference>
<feature type="domain" description="P5B-type ATPase N-terminal" evidence="17">
    <location>
        <begin position="181"/>
        <end position="300"/>
    </location>
</feature>
<keyword evidence="4 13" id="KW-0812">Transmembrane</keyword>
<evidence type="ECO:0000259" key="17">
    <source>
        <dbReference type="Pfam" id="PF12409"/>
    </source>
</evidence>
<keyword evidence="11 13" id="KW-0472">Membrane</keyword>
<feature type="domain" description="Cation-transporting P-type ATPase N-terminal" evidence="16">
    <location>
        <begin position="325"/>
        <end position="374"/>
    </location>
</feature>
<feature type="transmembrane region" description="Helical" evidence="13">
    <location>
        <begin position="581"/>
        <end position="605"/>
    </location>
</feature>
<evidence type="ECO:0000259" key="15">
    <source>
        <dbReference type="Pfam" id="PF00122"/>
    </source>
</evidence>
<evidence type="ECO:0000259" key="16">
    <source>
        <dbReference type="Pfam" id="PF00690"/>
    </source>
</evidence>
<dbReference type="InterPro" id="IPR059000">
    <property type="entry name" value="ATPase_P-type_domA"/>
</dbReference>
<feature type="transmembrane region" description="Helical" evidence="13">
    <location>
        <begin position="1185"/>
        <end position="1207"/>
    </location>
</feature>
<comment type="caution">
    <text evidence="18">The sequence shown here is derived from an EMBL/GenBank/DDBJ whole genome shotgun (WGS) entry which is preliminary data.</text>
</comment>
<dbReference type="RefSeq" id="XP_066708748.1">
    <property type="nucleotide sequence ID" value="XM_066865619.1"/>
</dbReference>
<evidence type="ECO:0000313" key="18">
    <source>
        <dbReference type="EMBL" id="KAK8041203.1"/>
    </source>
</evidence>
<dbReference type="InterPro" id="IPR036412">
    <property type="entry name" value="HAD-like_sf"/>
</dbReference>
<dbReference type="GeneID" id="92098682"/>
<evidence type="ECO:0000256" key="7">
    <source>
        <dbReference type="ARBA" id="ARBA00022840"/>
    </source>
</evidence>
<evidence type="ECO:0000256" key="2">
    <source>
        <dbReference type="ARBA" id="ARBA00006000"/>
    </source>
</evidence>
<evidence type="ECO:0000256" key="1">
    <source>
        <dbReference type="ARBA" id="ARBA00004141"/>
    </source>
</evidence>
<dbReference type="EMBL" id="JAQQWL010000015">
    <property type="protein sequence ID" value="KAK8041203.1"/>
    <property type="molecule type" value="Genomic_DNA"/>
</dbReference>
<feature type="transmembrane region" description="Helical" evidence="13">
    <location>
        <begin position="1117"/>
        <end position="1137"/>
    </location>
</feature>
<dbReference type="SUPFAM" id="SSF81665">
    <property type="entry name" value="Calcium ATPase, transmembrane domain M"/>
    <property type="match status" value="1"/>
</dbReference>
<keyword evidence="8 13" id="KW-0460">Magnesium</keyword>
<comment type="subcellular location">
    <subcellularLocation>
        <location evidence="1 13">Membrane</location>
        <topology evidence="1 13">Multi-pass membrane protein</topology>
    </subcellularLocation>
</comment>
<keyword evidence="7 13" id="KW-0067">ATP-binding</keyword>
<evidence type="ECO:0000313" key="19">
    <source>
        <dbReference type="Proteomes" id="UP001480595"/>
    </source>
</evidence>
<name>A0ABR1T3N8_9PEZI</name>
<evidence type="ECO:0000256" key="9">
    <source>
        <dbReference type="ARBA" id="ARBA00022967"/>
    </source>
</evidence>
<dbReference type="NCBIfam" id="TIGR01657">
    <property type="entry name" value="P-ATPase-V"/>
    <property type="match status" value="1"/>
</dbReference>
<dbReference type="SUPFAM" id="SSF81653">
    <property type="entry name" value="Calcium ATPase, transduction domain A"/>
    <property type="match status" value="1"/>
</dbReference>
<dbReference type="InterPro" id="IPR008250">
    <property type="entry name" value="ATPase_P-typ_transduc_dom_A_sf"/>
</dbReference>
<keyword evidence="3" id="KW-0597">Phosphoprotein</keyword>
<feature type="domain" description="P-type ATPase A" evidence="15">
    <location>
        <begin position="435"/>
        <end position="564"/>
    </location>
</feature>
<dbReference type="SUPFAM" id="SSF56784">
    <property type="entry name" value="HAD-like"/>
    <property type="match status" value="1"/>
</dbReference>
<feature type="transmembrane region" description="Helical" evidence="13">
    <location>
        <begin position="617"/>
        <end position="638"/>
    </location>
</feature>
<dbReference type="InterPro" id="IPR047821">
    <property type="entry name" value="P5B-type_ATPase"/>
</dbReference>
<evidence type="ECO:0000256" key="6">
    <source>
        <dbReference type="ARBA" id="ARBA00022741"/>
    </source>
</evidence>
<sequence length="1317" mass="147625">MSDERDREPNGGQWSGGRAPFYRLPSNQSSSSVFEDVEMAQDELFSGPIAESLPSSISAFAHRRGRADSTTSFAYYDEDEDGAVEIDDDDRASHVYDDGSVVIDIDDIPFGLGPEEEEESSEGLLETALDHEHYAMRRRSSTYSRNSVHSRLLRTESGRTDASGGGRDYGRASQKLYMVNEDLTIVIAGFRTSRVGFAVYILLCFATFGLAYLLLRWLPRWQVKLIGKSCPLRECEWVILENQWGEMSVLPVSARLYDRSMSTVFGAPDKMFAQYLEDDADPVLPELRVLIYRYVRFFFHPLKDKFVVSAGWEDPNWKRVRAVRAGLDTDEKEERENVFGANIIDIEQKSIFQLLVDEVFHPFYIFQIASLILWSLDEYYYYAICIFLMSAGSIVTTLIETRSVSISGTGPLLEPKANAEQTMKRLRDISRFECDVRVIRSGFWTTVPSSDLVPGDVYEISDPSLSQFPSDSLLLSGDCIVNESMLTGESIPVSKIPATDETLHDMKLGASTISSEVARHFLFCGTKIVRVRRPQDERDDQAVALAMVVRTGFNTTKGSLVRSMLFPKPSGFKFYRDSFRYIAVMGCIAILGFIVSFVNFLRLGVAWHLIVVRALDLITIVVPPALPATLTIGTNFALSRLRKKQIFCISPQRVNVGGKLDVIRAWSEARIKIDQLVRRCGIEGGIARASANFGVNDENRYDTNHAALFTMATCHSLRSVDGELVGDPLDLKMFEFTKWTFEEGHHGGVTLNDTDDYGTVQGQNAPIELGVLKSFEFVSHLRRASVLVRAFGQQSVDIYVKGAPECMKDICRADTFPTDYEELLSHYTHKGYRVIACATKHLKKLSWVKTQKMKREQVESDLEFVGFIIFENKLKPTTAAVLKELTQSNIGSIMVTGDNILTAISVSRNCGLVDRAAHCFVPHCVEGNFQDPNADIQWESIDDGNLKLDNRTLLPLPVSSEQDVSLPYDITNLRNYSLAISGDAFRWIVDFAPADVLQRMLLRGKIYARMSPDEKHELVEKLQSIGYCCGFCGDGANDCGALKAADVGISLSEAEASVAAPFTSRVFDIRCVPDVIREGRAALVTSFSCFKFMSLYSSIQFTSVSFLYASASNLGDFQFLFIDVLLILPIAIFMGWAGPYPVLTGKDQMQTWCLENLLARERATLVHPASCPPREVQHQDSENTALFLVSCFEYTFIGVVMSAGFPFRQPMHKNSANLTVCYTGPFVATIAAALVLITYMVLEPAHWLRRLMQLTQMSYSFKTTLIALGLIYFVLAWVSENHIFPHLARALGKAKIALTQKPKQRKEYKVIAERMQM</sequence>
<evidence type="ECO:0000256" key="3">
    <source>
        <dbReference type="ARBA" id="ARBA00022553"/>
    </source>
</evidence>
<evidence type="ECO:0000256" key="8">
    <source>
        <dbReference type="ARBA" id="ARBA00022842"/>
    </source>
</evidence>
<organism evidence="18 19">
    <name type="scientific">Apiospora phragmitis</name>
    <dbReference type="NCBI Taxonomy" id="2905665"/>
    <lineage>
        <taxon>Eukaryota</taxon>
        <taxon>Fungi</taxon>
        <taxon>Dikarya</taxon>
        <taxon>Ascomycota</taxon>
        <taxon>Pezizomycotina</taxon>
        <taxon>Sordariomycetes</taxon>
        <taxon>Xylariomycetidae</taxon>
        <taxon>Amphisphaeriales</taxon>
        <taxon>Apiosporaceae</taxon>
        <taxon>Apiospora</taxon>
    </lineage>
</organism>
<dbReference type="Pfam" id="PF00122">
    <property type="entry name" value="E1-E2_ATPase"/>
    <property type="match status" value="1"/>
</dbReference>
<dbReference type="InterPro" id="IPR023214">
    <property type="entry name" value="HAD_sf"/>
</dbReference>
<dbReference type="PANTHER" id="PTHR45630">
    <property type="entry name" value="CATION-TRANSPORTING ATPASE-RELATED"/>
    <property type="match status" value="1"/>
</dbReference>
<keyword evidence="6 13" id="KW-0547">Nucleotide-binding</keyword>
<protein>
    <recommendedName>
        <fullName evidence="13">Cation-transporting ATPase</fullName>
        <ecNumber evidence="13">7.2.2.-</ecNumber>
    </recommendedName>
</protein>
<keyword evidence="5 13" id="KW-0479">Metal-binding</keyword>
<dbReference type="Pfam" id="PF00690">
    <property type="entry name" value="Cation_ATPase_N"/>
    <property type="match status" value="1"/>
</dbReference>
<comment type="caution">
    <text evidence="13">Lacks conserved residue(s) required for the propagation of feature annotation.</text>
</comment>
<evidence type="ECO:0000256" key="13">
    <source>
        <dbReference type="RuleBase" id="RU362082"/>
    </source>
</evidence>
<dbReference type="CDD" id="cd07542">
    <property type="entry name" value="P-type_ATPase_cation"/>
    <property type="match status" value="1"/>
</dbReference>
<dbReference type="Gene3D" id="3.40.1110.10">
    <property type="entry name" value="Calcium-transporting ATPase, cytoplasmic domain N"/>
    <property type="match status" value="1"/>
</dbReference>
<evidence type="ECO:0000256" key="12">
    <source>
        <dbReference type="ARBA" id="ARBA00049360"/>
    </source>
</evidence>
<dbReference type="PRINTS" id="PR00119">
    <property type="entry name" value="CATATPASE"/>
</dbReference>
<dbReference type="InterPro" id="IPR023298">
    <property type="entry name" value="ATPase_P-typ_TM_dom_sf"/>
</dbReference>
<keyword evidence="9 13" id="KW-1278">Translocase</keyword>
<dbReference type="NCBIfam" id="TIGR01494">
    <property type="entry name" value="ATPase_P-type"/>
    <property type="match status" value="1"/>
</dbReference>
<dbReference type="PANTHER" id="PTHR45630:SF8">
    <property type="entry name" value="CATION-TRANSPORTING ATPASE"/>
    <property type="match status" value="1"/>
</dbReference>
<dbReference type="InterPro" id="IPR001757">
    <property type="entry name" value="P_typ_ATPase"/>
</dbReference>
<keyword evidence="10 13" id="KW-1133">Transmembrane helix</keyword>
<dbReference type="InterPro" id="IPR047819">
    <property type="entry name" value="P5A-ATPase_N"/>
</dbReference>
<evidence type="ECO:0000256" key="11">
    <source>
        <dbReference type="ARBA" id="ARBA00023136"/>
    </source>
</evidence>
<dbReference type="InterPro" id="IPR004014">
    <property type="entry name" value="ATPase_P-typ_cation-transptr_N"/>
</dbReference>
<dbReference type="Pfam" id="PF12409">
    <property type="entry name" value="P5-ATPase"/>
    <property type="match status" value="1"/>
</dbReference>
<evidence type="ECO:0000256" key="14">
    <source>
        <dbReference type="SAM" id="MobiDB-lite"/>
    </source>
</evidence>
<proteinExistence type="inferred from homology"/>
<evidence type="ECO:0000256" key="5">
    <source>
        <dbReference type="ARBA" id="ARBA00022723"/>
    </source>
</evidence>
<keyword evidence="19" id="KW-1185">Reference proteome</keyword>
<dbReference type="Gene3D" id="3.40.50.1000">
    <property type="entry name" value="HAD superfamily/HAD-like"/>
    <property type="match status" value="1"/>
</dbReference>
<dbReference type="InterPro" id="IPR006544">
    <property type="entry name" value="P-type_TPase_V"/>
</dbReference>
<evidence type="ECO:0000256" key="4">
    <source>
        <dbReference type="ARBA" id="ARBA00022692"/>
    </source>
</evidence>
<comment type="catalytic activity">
    <reaction evidence="12 13">
        <text>ATP + H2O = ADP + phosphate + H(+)</text>
        <dbReference type="Rhea" id="RHEA:13065"/>
        <dbReference type="ChEBI" id="CHEBI:15377"/>
        <dbReference type="ChEBI" id="CHEBI:15378"/>
        <dbReference type="ChEBI" id="CHEBI:30616"/>
        <dbReference type="ChEBI" id="CHEBI:43474"/>
        <dbReference type="ChEBI" id="CHEBI:456216"/>
    </reaction>
</comment>
<feature type="transmembrane region" description="Helical" evidence="13">
    <location>
        <begin position="1259"/>
        <end position="1279"/>
    </location>
</feature>
<feature type="region of interest" description="Disordered" evidence="14">
    <location>
        <begin position="1"/>
        <end position="30"/>
    </location>
</feature>
<feature type="transmembrane region" description="Helical" evidence="13">
    <location>
        <begin position="197"/>
        <end position="215"/>
    </location>
</feature>
<dbReference type="SUPFAM" id="SSF81660">
    <property type="entry name" value="Metal cation-transporting ATPase, ATP-binding domain N"/>
    <property type="match status" value="1"/>
</dbReference>
<reference evidence="18 19" key="1">
    <citation type="submission" date="2023-01" db="EMBL/GenBank/DDBJ databases">
        <title>Analysis of 21 Apiospora genomes using comparative genomics revels a genus with tremendous synthesis potential of carbohydrate active enzymes and secondary metabolites.</title>
        <authorList>
            <person name="Sorensen T."/>
        </authorList>
    </citation>
    <scope>NUCLEOTIDE SEQUENCE [LARGE SCALE GENOMIC DNA]</scope>
    <source>
        <strain evidence="18 19">CBS 135458</strain>
    </source>
</reference>
<gene>
    <name evidence="18" type="ORF">PG994_014210</name>
</gene>
<accession>A0ABR1T3N8</accession>
<evidence type="ECO:0000256" key="10">
    <source>
        <dbReference type="ARBA" id="ARBA00022989"/>
    </source>
</evidence>
<comment type="similarity">
    <text evidence="2 13">Belongs to the cation transport ATPase (P-type) (TC 3.A.3) family. Type V subfamily.</text>
</comment>
<dbReference type="Gene3D" id="2.70.150.10">
    <property type="entry name" value="Calcium-transporting ATPase, cytoplasmic transduction domain A"/>
    <property type="match status" value="1"/>
</dbReference>
<dbReference type="InterPro" id="IPR023299">
    <property type="entry name" value="ATPase_P-typ_cyto_dom_N"/>
</dbReference>
<feature type="transmembrane region" description="Helical" evidence="13">
    <location>
        <begin position="1219"/>
        <end position="1239"/>
    </location>
</feature>